<reference evidence="2 3" key="1">
    <citation type="journal article" date="2018" name="PLoS Genet.">
        <title>Population sequencing reveals clonal diversity and ancestral inbreeding in the grapevine cultivar Chardonnay.</title>
        <authorList>
            <person name="Roach M.J."/>
            <person name="Johnson D.L."/>
            <person name="Bohlmann J."/>
            <person name="van Vuuren H.J."/>
            <person name="Jones S.J."/>
            <person name="Pretorius I.S."/>
            <person name="Schmidt S.A."/>
            <person name="Borneman A.R."/>
        </authorList>
    </citation>
    <scope>NUCLEOTIDE SEQUENCE [LARGE SCALE GENOMIC DNA]</scope>
    <source>
        <strain evidence="3">cv. Chardonnay</strain>
        <tissue evidence="2">Leaf</tissue>
    </source>
</reference>
<accession>A0A438JGY3</accession>
<evidence type="ECO:0000313" key="2">
    <source>
        <dbReference type="EMBL" id="RVX08209.1"/>
    </source>
</evidence>
<dbReference type="AlphaFoldDB" id="A0A438JGY3"/>
<feature type="region of interest" description="Disordered" evidence="1">
    <location>
        <begin position="85"/>
        <end position="115"/>
    </location>
</feature>
<dbReference type="Proteomes" id="UP000288805">
    <property type="component" value="Unassembled WGS sequence"/>
</dbReference>
<evidence type="ECO:0000256" key="1">
    <source>
        <dbReference type="SAM" id="MobiDB-lite"/>
    </source>
</evidence>
<evidence type="ECO:0000313" key="3">
    <source>
        <dbReference type="Proteomes" id="UP000288805"/>
    </source>
</evidence>
<comment type="caution">
    <text evidence="2">The sequence shown here is derived from an EMBL/GenBank/DDBJ whole genome shotgun (WGS) entry which is preliminary data.</text>
</comment>
<dbReference type="EMBL" id="QGNW01000042">
    <property type="protein sequence ID" value="RVX08209.1"/>
    <property type="molecule type" value="Genomic_DNA"/>
</dbReference>
<proteinExistence type="predicted"/>
<name>A0A438JGY3_VITVI</name>
<organism evidence="2 3">
    <name type="scientific">Vitis vinifera</name>
    <name type="common">Grape</name>
    <dbReference type="NCBI Taxonomy" id="29760"/>
    <lineage>
        <taxon>Eukaryota</taxon>
        <taxon>Viridiplantae</taxon>
        <taxon>Streptophyta</taxon>
        <taxon>Embryophyta</taxon>
        <taxon>Tracheophyta</taxon>
        <taxon>Spermatophyta</taxon>
        <taxon>Magnoliopsida</taxon>
        <taxon>eudicotyledons</taxon>
        <taxon>Gunneridae</taxon>
        <taxon>Pentapetalae</taxon>
        <taxon>rosids</taxon>
        <taxon>Vitales</taxon>
        <taxon>Vitaceae</taxon>
        <taxon>Viteae</taxon>
        <taxon>Vitis</taxon>
    </lineage>
</organism>
<protein>
    <submittedName>
        <fullName evidence="2">Uncharacterized protein</fullName>
    </submittedName>
</protein>
<sequence length="115" mass="13098">MGYANVMRISHNTLWNAKFSHNLEQLDSEGHIFLISAPIVHGLKRWILTSRALKWSIDTFDLGSASWIRVRGRLIRVLDQSDQTDMDSQIDVTPPPAMVAVPTSEDTHARMDRLE</sequence>
<gene>
    <name evidence="2" type="ORF">CK203_017838</name>
</gene>
<feature type="compositionally biased region" description="Basic and acidic residues" evidence="1">
    <location>
        <begin position="105"/>
        <end position="115"/>
    </location>
</feature>